<dbReference type="Pfam" id="PF00436">
    <property type="entry name" value="SSB"/>
    <property type="match status" value="1"/>
</dbReference>
<dbReference type="PROSITE" id="PS50935">
    <property type="entry name" value="SSB"/>
    <property type="match status" value="1"/>
</dbReference>
<name>A0A3D8U0U9_BIFLN</name>
<evidence type="ECO:0000313" key="4">
    <source>
        <dbReference type="EMBL" id="RDX09686.1"/>
    </source>
</evidence>
<dbReference type="GO" id="GO:0003697">
    <property type="term" value="F:single-stranded DNA binding"/>
    <property type="evidence" value="ECO:0007669"/>
    <property type="project" value="InterPro"/>
</dbReference>
<organism evidence="4 5">
    <name type="scientific">Bifidobacterium longum</name>
    <dbReference type="NCBI Taxonomy" id="216816"/>
    <lineage>
        <taxon>Bacteria</taxon>
        <taxon>Bacillati</taxon>
        <taxon>Actinomycetota</taxon>
        <taxon>Actinomycetes</taxon>
        <taxon>Bifidobacteriales</taxon>
        <taxon>Bifidobacteriaceae</taxon>
        <taxon>Bifidobacterium</taxon>
    </lineage>
</organism>
<evidence type="ECO:0000256" key="1">
    <source>
        <dbReference type="ARBA" id="ARBA00023125"/>
    </source>
</evidence>
<evidence type="ECO:0008006" key="6">
    <source>
        <dbReference type="Google" id="ProtNLM"/>
    </source>
</evidence>
<feature type="region of interest" description="Disordered" evidence="3">
    <location>
        <begin position="134"/>
        <end position="163"/>
    </location>
</feature>
<accession>A0A3D8U0U9</accession>
<reference evidence="4 5" key="1">
    <citation type="journal article" date="2017" name="Anaerobe">
        <title>Quantification, isolation and characterization of Bifidobacterium from the vaginal microbiomes of reproductive aged women.</title>
        <authorList>
            <person name="Freitas A.C."/>
            <person name="Hill J.E."/>
        </authorList>
    </citation>
    <scope>NUCLEOTIDE SEQUENCE [LARGE SCALE GENOMIC DNA]</scope>
    <source>
        <strain evidence="4 5">N6D05</strain>
    </source>
</reference>
<dbReference type="Proteomes" id="UP000257074">
    <property type="component" value="Unassembled WGS sequence"/>
</dbReference>
<dbReference type="InterPro" id="IPR012340">
    <property type="entry name" value="NA-bd_OB-fold"/>
</dbReference>
<dbReference type="Gene3D" id="2.40.50.140">
    <property type="entry name" value="Nucleic acid-binding proteins"/>
    <property type="match status" value="1"/>
</dbReference>
<dbReference type="SUPFAM" id="SSF50249">
    <property type="entry name" value="Nucleic acid-binding proteins"/>
    <property type="match status" value="1"/>
</dbReference>
<proteinExistence type="predicted"/>
<evidence type="ECO:0000256" key="3">
    <source>
        <dbReference type="SAM" id="MobiDB-lite"/>
    </source>
</evidence>
<keyword evidence="1 2" id="KW-0238">DNA-binding</keyword>
<dbReference type="CDD" id="cd04496">
    <property type="entry name" value="SSB_OBF"/>
    <property type="match status" value="1"/>
</dbReference>
<dbReference type="AlphaFoldDB" id="A0A3D8U0U9"/>
<evidence type="ECO:0000256" key="2">
    <source>
        <dbReference type="PROSITE-ProRule" id="PRU00252"/>
    </source>
</evidence>
<comment type="caution">
    <text evidence="4">The sequence shown here is derived from an EMBL/GenBank/DDBJ whole genome shotgun (WGS) entry which is preliminary data.</text>
</comment>
<gene>
    <name evidence="4" type="ORF">CE169_03475</name>
</gene>
<sequence length="163" mass="18114">MQTKKTRKNRRETDLAKDPSISIIRGRLAADPEYRTTGNGIPVVNLRILSSGWEKDTAGNPVDVTPTSWQCEAWRELAEHIVASLGKGDQIMATVRPQTSKYEKRDGGTGWSTRWVIEDIGPSLQRATTAITRIQRGQHATPQPPQSGEYGEYTAPANDPWTN</sequence>
<protein>
    <recommendedName>
        <fullName evidence="6">Single-stranded DNA-binding protein</fullName>
    </recommendedName>
</protein>
<evidence type="ECO:0000313" key="5">
    <source>
        <dbReference type="Proteomes" id="UP000257074"/>
    </source>
</evidence>
<dbReference type="InterPro" id="IPR000424">
    <property type="entry name" value="Primosome_PriB/ssb"/>
</dbReference>
<dbReference type="EMBL" id="NJNR01000013">
    <property type="protein sequence ID" value="RDX09686.1"/>
    <property type="molecule type" value="Genomic_DNA"/>
</dbReference>